<dbReference type="GO" id="GO:0008410">
    <property type="term" value="F:CoA-transferase activity"/>
    <property type="evidence" value="ECO:0007669"/>
    <property type="project" value="TreeGrafter"/>
</dbReference>
<dbReference type="AlphaFoldDB" id="Q1YDL1"/>
<proteinExistence type="predicted"/>
<organism evidence="2 3">
    <name type="scientific">Aurantimonas manganoxydans (strain ATCC BAA-1229 / DSM 21871 / SI85-9A1)</name>
    <dbReference type="NCBI Taxonomy" id="287752"/>
    <lineage>
        <taxon>Bacteria</taxon>
        <taxon>Pseudomonadati</taxon>
        <taxon>Pseudomonadota</taxon>
        <taxon>Alphaproteobacteria</taxon>
        <taxon>Hyphomicrobiales</taxon>
        <taxon>Aurantimonadaceae</taxon>
        <taxon>Aurantimonas</taxon>
    </lineage>
</organism>
<dbReference type="Gene3D" id="3.30.1540.10">
    <property type="entry name" value="formyl-coa transferase, domain 3"/>
    <property type="match status" value="1"/>
</dbReference>
<dbReference type="InterPro" id="IPR044855">
    <property type="entry name" value="CoA-Trfase_III_dom3_sf"/>
</dbReference>
<sequence length="401" mass="42647">MGMEPATRLPLAGIRVLDFGHTVMGPTCGLILADLGADVIKIEPAPRGDPTRTLTGFGTGFFGFFNRNKRSIALDLKTAEGQEIAHRLVRSADVLVENFAPGTMDRLGLSAETVAALNPRLVNASLKGFLKGPYDNRLALDEVVQMMTGLAYMTGPPGQPLRAGTSVVDITGGMFAVIGILAALMQRGETGKGAAVGSALFESCVFLVGQHLAYASQIDEKVPPMPARRSSWAVYELFTLEDGEQMFVGITTDAHWQRFCAALQRDDLGSDPELATNNQRVAARGRLIPVIQEIFRGLDSAAATALCEAARIPFAPIAEPADLFDDPHLEATGGLLPVTMPNGTKTRLPRLPFQIAGHDLGIRSDPPAMGADTDALLKELGYDDTAIATLRQSGVIVSPAD</sequence>
<dbReference type="Gene3D" id="3.40.50.10540">
    <property type="entry name" value="Crotonobetainyl-coa:carnitine coa-transferase, domain 1"/>
    <property type="match status" value="1"/>
</dbReference>
<dbReference type="OrthoDB" id="9806585at2"/>
<keyword evidence="3" id="KW-1185">Reference proteome</keyword>
<dbReference type="Pfam" id="PF02515">
    <property type="entry name" value="CoA_transf_3"/>
    <property type="match status" value="1"/>
</dbReference>
<gene>
    <name evidence="2" type="ORF">SI859A1_00117</name>
</gene>
<dbReference type="HOGENOM" id="CLU_033975_2_1_5"/>
<protein>
    <submittedName>
        <fullName evidence="2">Putative acyl-CoA transferase/carnitine dehydratase</fullName>
    </submittedName>
</protein>
<dbReference type="InterPro" id="IPR023606">
    <property type="entry name" value="CoA-Trfase_III_dom_1_sf"/>
</dbReference>
<dbReference type="EMBL" id="AAPJ01000012">
    <property type="protein sequence ID" value="EAS48347.1"/>
    <property type="molecule type" value="Genomic_DNA"/>
</dbReference>
<comment type="caution">
    <text evidence="2">The sequence shown here is derived from an EMBL/GenBank/DDBJ whole genome shotgun (WGS) entry which is preliminary data.</text>
</comment>
<dbReference type="InterPro" id="IPR050483">
    <property type="entry name" value="CoA-transferase_III_domain"/>
</dbReference>
<accession>Q1YDL1</accession>
<dbReference type="SUPFAM" id="SSF89796">
    <property type="entry name" value="CoA-transferase family III (CaiB/BaiF)"/>
    <property type="match status" value="1"/>
</dbReference>
<dbReference type="BioCyc" id="AURANTIMONAS:SI859A1_00117-MONOMER"/>
<dbReference type="Proteomes" id="UP000000321">
    <property type="component" value="Unassembled WGS sequence"/>
</dbReference>
<evidence type="ECO:0000313" key="2">
    <source>
        <dbReference type="EMBL" id="EAS48347.1"/>
    </source>
</evidence>
<dbReference type="RefSeq" id="WP_009208004.1">
    <property type="nucleotide sequence ID" value="NZ_BBWP01000020.1"/>
</dbReference>
<evidence type="ECO:0000313" key="3">
    <source>
        <dbReference type="Proteomes" id="UP000000321"/>
    </source>
</evidence>
<evidence type="ECO:0000256" key="1">
    <source>
        <dbReference type="ARBA" id="ARBA00022679"/>
    </source>
</evidence>
<dbReference type="InterPro" id="IPR003673">
    <property type="entry name" value="CoA-Trfase_fam_III"/>
</dbReference>
<dbReference type="PANTHER" id="PTHR48207">
    <property type="entry name" value="SUCCINATE--HYDROXYMETHYLGLUTARATE COA-TRANSFERASE"/>
    <property type="match status" value="1"/>
</dbReference>
<dbReference type="PANTHER" id="PTHR48207:SF3">
    <property type="entry name" value="SUCCINATE--HYDROXYMETHYLGLUTARATE COA-TRANSFERASE"/>
    <property type="match status" value="1"/>
</dbReference>
<name>Q1YDL1_AURMS</name>
<reference evidence="2 3" key="1">
    <citation type="journal article" date="2008" name="Appl. Environ. Microbiol.">
        <title>Genomic insights into Mn(II) oxidation by the marine alphaproteobacterium Aurantimonas sp. strain SI85-9A1.</title>
        <authorList>
            <person name="Dick G.J."/>
            <person name="Podell S."/>
            <person name="Johnson H.A."/>
            <person name="Rivera-Espinoza Y."/>
            <person name="Bernier-Latmani R."/>
            <person name="McCarthy J.K."/>
            <person name="Torpey J.W."/>
            <person name="Clement B.G."/>
            <person name="Gaasterland T."/>
            <person name="Tebo B.M."/>
        </authorList>
    </citation>
    <scope>NUCLEOTIDE SEQUENCE [LARGE SCALE GENOMIC DNA]</scope>
    <source>
        <strain evidence="2 3">SI85-9A1</strain>
    </source>
</reference>
<keyword evidence="1 2" id="KW-0808">Transferase</keyword>